<dbReference type="InterPro" id="IPR036259">
    <property type="entry name" value="MFS_trans_sf"/>
</dbReference>
<feature type="transmembrane region" description="Helical" evidence="2">
    <location>
        <begin position="184"/>
        <end position="203"/>
    </location>
</feature>
<comment type="subcellular location">
    <subcellularLocation>
        <location evidence="1">Membrane</location>
        <topology evidence="1">Multi-pass membrane protein</topology>
    </subcellularLocation>
</comment>
<evidence type="ECO:0000259" key="3">
    <source>
        <dbReference type="Pfam" id="PF01370"/>
    </source>
</evidence>
<dbReference type="STRING" id="569365.A0A0D1ZBC1"/>
<protein>
    <recommendedName>
        <fullName evidence="3">NAD-dependent epimerase/dehydratase domain-containing protein</fullName>
    </recommendedName>
</protein>
<dbReference type="InterPro" id="IPR001509">
    <property type="entry name" value="Epimerase_deHydtase"/>
</dbReference>
<dbReference type="AlphaFoldDB" id="A0A0D1ZBC1"/>
<dbReference type="GO" id="GO:0022857">
    <property type="term" value="F:transmembrane transporter activity"/>
    <property type="evidence" value="ECO:0007669"/>
    <property type="project" value="InterPro"/>
</dbReference>
<dbReference type="PANTHER" id="PTHR48079:SF9">
    <property type="entry name" value="PUTATIVE-RELATED"/>
    <property type="match status" value="1"/>
</dbReference>
<feature type="transmembrane region" description="Helical" evidence="2">
    <location>
        <begin position="223"/>
        <end position="241"/>
    </location>
</feature>
<feature type="transmembrane region" description="Helical" evidence="2">
    <location>
        <begin position="324"/>
        <end position="345"/>
    </location>
</feature>
<dbReference type="InterPro" id="IPR036291">
    <property type="entry name" value="NAD(P)-bd_dom_sf"/>
</dbReference>
<dbReference type="CDD" id="cd05262">
    <property type="entry name" value="SDR_a7"/>
    <property type="match status" value="1"/>
</dbReference>
<evidence type="ECO:0000256" key="2">
    <source>
        <dbReference type="SAM" id="Phobius"/>
    </source>
</evidence>
<dbReference type="InterPro" id="IPR051783">
    <property type="entry name" value="NAD(P)-dependent_oxidoreduct"/>
</dbReference>
<dbReference type="Pfam" id="PF07690">
    <property type="entry name" value="MFS_1"/>
    <property type="match status" value="1"/>
</dbReference>
<feature type="transmembrane region" description="Helical" evidence="2">
    <location>
        <begin position="262"/>
        <end position="284"/>
    </location>
</feature>
<feature type="transmembrane region" description="Helical" evidence="2">
    <location>
        <begin position="296"/>
        <end position="317"/>
    </location>
</feature>
<organism evidence="4 5">
    <name type="scientific">Cladophialophora immunda</name>
    <dbReference type="NCBI Taxonomy" id="569365"/>
    <lineage>
        <taxon>Eukaryota</taxon>
        <taxon>Fungi</taxon>
        <taxon>Dikarya</taxon>
        <taxon>Ascomycota</taxon>
        <taxon>Pezizomycotina</taxon>
        <taxon>Eurotiomycetes</taxon>
        <taxon>Chaetothyriomycetidae</taxon>
        <taxon>Chaetothyriales</taxon>
        <taxon>Herpotrichiellaceae</taxon>
        <taxon>Cladophialophora</taxon>
    </lineage>
</organism>
<dbReference type="OrthoDB" id="10262413at2759"/>
<dbReference type="Pfam" id="PF01370">
    <property type="entry name" value="Epimerase"/>
    <property type="match status" value="1"/>
</dbReference>
<keyword evidence="5" id="KW-1185">Reference proteome</keyword>
<dbReference type="Gene3D" id="3.40.50.720">
    <property type="entry name" value="NAD(P)-binding Rossmann-like Domain"/>
    <property type="match status" value="1"/>
</dbReference>
<keyword evidence="2" id="KW-1133">Transmembrane helix</keyword>
<dbReference type="HOGENOM" id="CLU_381297_0_0_1"/>
<dbReference type="SUPFAM" id="SSF103473">
    <property type="entry name" value="MFS general substrate transporter"/>
    <property type="match status" value="1"/>
</dbReference>
<keyword evidence="2" id="KW-0472">Membrane</keyword>
<sequence>MSLYAERDGEKKSPVVSKCDLELNTSHEGSQEPVAAMVIPSINSSDQTFPDGGYKAWMTVLGGWLSFIAGIGVLTGFSVFQSYYSTVVLSGYSADDIAWIASLQTWGCFFFGMWAGRLSDRYGPKIPMAFGSFFMILGTMTASVSTKYYQFILSQGLCSALGIGFAFTPALAIQSQWFLKRRGFVVGLVMSGQNVGGVIWAILVDQFVNYHGISFGWTLRTIGFLQLALMVAAVLLIQPRFPHDMPREPIKTKTFFTDKRTLLFTLATFIMYLGIYMPYIYIALYGYQYGSSARGAFYLASILNAGGFFGCYALGIVADAGLGFFDSLIVTTFASAVVAFAWIGARTPAGVIVWTVVYGVLSGALQAIFSPCVSLLAPSPEVIGTWNGASSLEVVHHQSSESVPLEAPLPEHKRSLSNHHRPTPAKMLVFLTGAPGFIGRATIKELLDHGHEVLGLARSDASADTISKLGAQVHRGDLEDLESLKSGAEKADGVIHLAFIHDFSDYAKAAAVDRAAIEAMADAIAGTGKPLVIASGTMLGVKGQLATEDSEPERGTPFAMRQESADLVVKLSKEKGIRGSIVRLPPTVHGKDDKGLIPRFIDVARQTSSVSIVGDGSNRWCAVHRQDAAVLFRLALEKGASGGSYHAVAEQGVPMKEIANIVGQKLQAPVESKTVEEAMKTLGFLALVFGADNPASSEKTQRELGWDPTGSGQPKLLADIEAHYFP</sequence>
<dbReference type="EMBL" id="KN847045">
    <property type="protein sequence ID" value="KIW24996.1"/>
    <property type="molecule type" value="Genomic_DNA"/>
</dbReference>
<feature type="transmembrane region" description="Helical" evidence="2">
    <location>
        <begin position="56"/>
        <end position="77"/>
    </location>
</feature>
<proteinExistence type="predicted"/>
<evidence type="ECO:0000313" key="5">
    <source>
        <dbReference type="Proteomes" id="UP000054466"/>
    </source>
</evidence>
<dbReference type="GO" id="GO:0016020">
    <property type="term" value="C:membrane"/>
    <property type="evidence" value="ECO:0007669"/>
    <property type="project" value="UniProtKB-SubCell"/>
</dbReference>
<dbReference type="PANTHER" id="PTHR48079">
    <property type="entry name" value="PROTEIN YEEZ"/>
    <property type="match status" value="1"/>
</dbReference>
<accession>A0A0D1ZBC1</accession>
<dbReference type="SUPFAM" id="SSF51735">
    <property type="entry name" value="NAD(P)-binding Rossmann-fold domains"/>
    <property type="match status" value="1"/>
</dbReference>
<dbReference type="InterPro" id="IPR011701">
    <property type="entry name" value="MFS"/>
</dbReference>
<gene>
    <name evidence="4" type="ORF">PV07_10672</name>
</gene>
<feature type="transmembrane region" description="Helical" evidence="2">
    <location>
        <begin position="152"/>
        <end position="172"/>
    </location>
</feature>
<feature type="domain" description="NAD-dependent epimerase/dehydratase" evidence="3">
    <location>
        <begin position="429"/>
        <end position="645"/>
    </location>
</feature>
<evidence type="ECO:0000256" key="1">
    <source>
        <dbReference type="ARBA" id="ARBA00004141"/>
    </source>
</evidence>
<reference evidence="4 5" key="1">
    <citation type="submission" date="2015-01" db="EMBL/GenBank/DDBJ databases">
        <title>The Genome Sequence of Cladophialophora immunda CBS83496.</title>
        <authorList>
            <consortium name="The Broad Institute Genomics Platform"/>
            <person name="Cuomo C."/>
            <person name="de Hoog S."/>
            <person name="Gorbushina A."/>
            <person name="Stielow B."/>
            <person name="Teixiera M."/>
            <person name="Abouelleil A."/>
            <person name="Chapman S.B."/>
            <person name="Priest M."/>
            <person name="Young S.K."/>
            <person name="Wortman J."/>
            <person name="Nusbaum C."/>
            <person name="Birren B."/>
        </authorList>
    </citation>
    <scope>NUCLEOTIDE SEQUENCE [LARGE SCALE GENOMIC DNA]</scope>
    <source>
        <strain evidence="4 5">CBS 83496</strain>
    </source>
</reference>
<keyword evidence="2" id="KW-0812">Transmembrane</keyword>
<dbReference type="GO" id="GO:0005737">
    <property type="term" value="C:cytoplasm"/>
    <property type="evidence" value="ECO:0007669"/>
    <property type="project" value="TreeGrafter"/>
</dbReference>
<dbReference type="GO" id="GO:0004029">
    <property type="term" value="F:aldehyde dehydrogenase (NAD+) activity"/>
    <property type="evidence" value="ECO:0007669"/>
    <property type="project" value="TreeGrafter"/>
</dbReference>
<dbReference type="RefSeq" id="XP_016245212.1">
    <property type="nucleotide sequence ID" value="XM_016398021.1"/>
</dbReference>
<dbReference type="VEuPathDB" id="FungiDB:PV07_10672"/>
<feature type="transmembrane region" description="Helical" evidence="2">
    <location>
        <begin position="97"/>
        <end position="116"/>
    </location>
</feature>
<feature type="transmembrane region" description="Helical" evidence="2">
    <location>
        <begin position="128"/>
        <end position="146"/>
    </location>
</feature>
<dbReference type="Proteomes" id="UP000054466">
    <property type="component" value="Unassembled WGS sequence"/>
</dbReference>
<feature type="transmembrane region" description="Helical" evidence="2">
    <location>
        <begin position="351"/>
        <end position="369"/>
    </location>
</feature>
<evidence type="ECO:0000313" key="4">
    <source>
        <dbReference type="EMBL" id="KIW24996.1"/>
    </source>
</evidence>
<name>A0A0D1ZBC1_9EURO</name>
<dbReference type="Gene3D" id="1.20.1250.20">
    <property type="entry name" value="MFS general substrate transporter like domains"/>
    <property type="match status" value="1"/>
</dbReference>
<dbReference type="GeneID" id="27349866"/>